<comment type="pathway">
    <text evidence="12 15">Porphyrin-containing compound metabolism; siroheme biosynthesis; precorrin-2 from uroporphyrinogen III: step 1/1.</text>
</comment>
<evidence type="ECO:0000259" key="19">
    <source>
        <dbReference type="Pfam" id="PF10414"/>
    </source>
</evidence>
<evidence type="ECO:0000313" key="22">
    <source>
        <dbReference type="Proteomes" id="UP000253083"/>
    </source>
</evidence>
<comment type="similarity">
    <text evidence="15">In the N-terminal section; belongs to the precorrin-2 dehydrogenase / sirohydrochlorin ferrochelatase family.</text>
</comment>
<dbReference type="InterPro" id="IPR003043">
    <property type="entry name" value="Uropor_MeTrfase_CS"/>
</dbReference>
<evidence type="ECO:0000256" key="8">
    <source>
        <dbReference type="ARBA" id="ARBA00023027"/>
    </source>
</evidence>
<feature type="domain" description="Tetrapyrrole methylase" evidence="18">
    <location>
        <begin position="220"/>
        <end position="429"/>
    </location>
</feature>
<dbReference type="FunCoup" id="A0A395JKX7">
    <property type="interactions" value="254"/>
</dbReference>
<feature type="binding site" evidence="15">
    <location>
        <begin position="333"/>
        <end position="334"/>
    </location>
    <ligand>
        <name>S-adenosyl-L-methionine</name>
        <dbReference type="ChEBI" id="CHEBI:59789"/>
    </ligand>
</feature>
<evidence type="ECO:0000259" key="20">
    <source>
        <dbReference type="Pfam" id="PF14824"/>
    </source>
</evidence>
<feature type="binding site" evidence="15">
    <location>
        <position position="414"/>
    </location>
    <ligand>
        <name>S-adenosyl-L-methionine</name>
        <dbReference type="ChEBI" id="CHEBI:59789"/>
    </ligand>
</feature>
<dbReference type="InterPro" id="IPR050161">
    <property type="entry name" value="Siro_Cobalamin_biosynth"/>
</dbReference>
<dbReference type="SUPFAM" id="SSF53790">
    <property type="entry name" value="Tetrapyrrole methylase"/>
    <property type="match status" value="1"/>
</dbReference>
<feature type="binding site" evidence="15">
    <location>
        <position position="308"/>
    </location>
    <ligand>
        <name>S-adenosyl-L-methionine</name>
        <dbReference type="ChEBI" id="CHEBI:59789"/>
    </ligand>
</feature>
<evidence type="ECO:0000256" key="15">
    <source>
        <dbReference type="HAMAP-Rule" id="MF_01646"/>
    </source>
</evidence>
<dbReference type="InterPro" id="IPR014777">
    <property type="entry name" value="4pyrrole_Mease_sub1"/>
</dbReference>
<evidence type="ECO:0000256" key="3">
    <source>
        <dbReference type="ARBA" id="ARBA00022573"/>
    </source>
</evidence>
<dbReference type="PANTHER" id="PTHR45790:SF1">
    <property type="entry name" value="SIROHEME SYNTHASE"/>
    <property type="match status" value="1"/>
</dbReference>
<dbReference type="Gene3D" id="1.10.8.210">
    <property type="entry name" value="Sirohaem synthase, dimerisation domain"/>
    <property type="match status" value="1"/>
</dbReference>
<evidence type="ECO:0000256" key="7">
    <source>
        <dbReference type="ARBA" id="ARBA00023002"/>
    </source>
</evidence>
<keyword evidence="8 15" id="KW-0520">NAD</keyword>
<dbReference type="NCBIfam" id="TIGR01469">
    <property type="entry name" value="cobA_cysG_Cterm"/>
    <property type="match status" value="1"/>
</dbReference>
<dbReference type="UniPathway" id="UPA00262">
    <property type="reaction ID" value="UER00211"/>
</dbReference>
<feature type="binding site" evidence="15">
    <location>
        <begin position="303"/>
        <end position="305"/>
    </location>
    <ligand>
        <name>S-adenosyl-L-methionine</name>
        <dbReference type="ChEBI" id="CHEBI:59789"/>
    </ligand>
</feature>
<dbReference type="NCBIfam" id="TIGR01470">
    <property type="entry name" value="cysG_Nterm"/>
    <property type="match status" value="1"/>
</dbReference>
<dbReference type="Gene3D" id="3.40.1010.10">
    <property type="entry name" value="Cobalt-precorrin-4 Transmethylase, Domain 1"/>
    <property type="match status" value="1"/>
</dbReference>
<dbReference type="GO" id="GO:0019354">
    <property type="term" value="P:siroheme biosynthetic process"/>
    <property type="evidence" value="ECO:0007669"/>
    <property type="project" value="UniProtKB-UniRule"/>
</dbReference>
<dbReference type="PROSITE" id="PS00840">
    <property type="entry name" value="SUMT_2"/>
    <property type="match status" value="1"/>
</dbReference>
<evidence type="ECO:0000256" key="5">
    <source>
        <dbReference type="ARBA" id="ARBA00022679"/>
    </source>
</evidence>
<dbReference type="CDD" id="cd11642">
    <property type="entry name" value="SUMT"/>
    <property type="match status" value="1"/>
</dbReference>
<evidence type="ECO:0000256" key="14">
    <source>
        <dbReference type="ARBA" id="ARBA00060548"/>
    </source>
</evidence>
<feature type="active site" description="Proton donor" evidence="15 16">
    <location>
        <position position="272"/>
    </location>
</feature>
<dbReference type="InterPro" id="IPR000878">
    <property type="entry name" value="4pyrrol_Mease"/>
</dbReference>
<dbReference type="Pfam" id="PF00590">
    <property type="entry name" value="TP_methylase"/>
    <property type="match status" value="1"/>
</dbReference>
<evidence type="ECO:0000313" key="21">
    <source>
        <dbReference type="EMBL" id="RBP49841.1"/>
    </source>
</evidence>
<comment type="pathway">
    <text evidence="14 15">Cofactor biosynthesis; adenosylcobalamin biosynthesis; precorrin-2 from uroporphyrinogen III: step 1/1.</text>
</comment>
<evidence type="ECO:0000256" key="4">
    <source>
        <dbReference type="ARBA" id="ARBA00022603"/>
    </source>
</evidence>
<feature type="region of interest" description="Uroporphyrinogen-III C-methyltransferase" evidence="15">
    <location>
        <begin position="218"/>
        <end position="474"/>
    </location>
</feature>
<dbReference type="HAMAP" id="MF_01646">
    <property type="entry name" value="Siroheme_synth"/>
    <property type="match status" value="1"/>
</dbReference>
<dbReference type="InterPro" id="IPR012409">
    <property type="entry name" value="Sirohaem_synth"/>
</dbReference>
<dbReference type="PANTHER" id="PTHR45790">
    <property type="entry name" value="SIROHEME SYNTHASE-RELATED"/>
    <property type="match status" value="1"/>
</dbReference>
<dbReference type="InterPro" id="IPR006367">
    <property type="entry name" value="Sirohaem_synthase_N"/>
</dbReference>
<comment type="catalytic activity">
    <reaction evidence="13 15">
        <text>precorrin-2 + NAD(+) = sirohydrochlorin + NADH + 2 H(+)</text>
        <dbReference type="Rhea" id="RHEA:15613"/>
        <dbReference type="ChEBI" id="CHEBI:15378"/>
        <dbReference type="ChEBI" id="CHEBI:57540"/>
        <dbReference type="ChEBI" id="CHEBI:57945"/>
        <dbReference type="ChEBI" id="CHEBI:58351"/>
        <dbReference type="ChEBI" id="CHEBI:58827"/>
        <dbReference type="EC" id="1.3.1.76"/>
    </reaction>
</comment>
<dbReference type="GO" id="GO:0004851">
    <property type="term" value="F:uroporphyrin-III C-methyltransferase activity"/>
    <property type="evidence" value="ECO:0007669"/>
    <property type="project" value="UniProtKB-UniRule"/>
</dbReference>
<comment type="function">
    <text evidence="15">Multifunctional enzyme that catalyzes the SAM-dependent methylations of uroporphyrinogen III at position C-2 and C-7 to form precorrin-2 via precorrin-1. Then it catalyzes the NAD-dependent ring dehydrogenation of precorrin-2 to yield sirohydrochlorin. Finally, it catalyzes the ferrochelation of sirohydrochlorin to yield siroheme.</text>
</comment>
<keyword evidence="9 15" id="KW-0456">Lyase</keyword>
<feature type="region of interest" description="Precorrin-2 dehydrogenase / sirohydrochlorin ferrochelatase" evidence="15">
    <location>
        <begin position="1"/>
        <end position="202"/>
    </location>
</feature>
<evidence type="ECO:0000256" key="6">
    <source>
        <dbReference type="ARBA" id="ARBA00022691"/>
    </source>
</evidence>
<keyword evidence="6 15" id="KW-0949">S-adenosyl-L-methionine</keyword>
<dbReference type="FunFam" id="3.40.1010.10:FF:000001">
    <property type="entry name" value="Siroheme synthase"/>
    <property type="match status" value="1"/>
</dbReference>
<dbReference type="InterPro" id="IPR019478">
    <property type="entry name" value="Sirohaem_synthase_dimer_dom"/>
</dbReference>
<dbReference type="FunFam" id="3.30.950.10:FF:000001">
    <property type="entry name" value="Siroheme synthase"/>
    <property type="match status" value="1"/>
</dbReference>
<dbReference type="InParanoid" id="A0A395JKX7"/>
<dbReference type="Gene3D" id="3.40.50.720">
    <property type="entry name" value="NAD(P)-binding Rossmann-like Domain"/>
    <property type="match status" value="1"/>
</dbReference>
<dbReference type="Proteomes" id="UP000253083">
    <property type="component" value="Unassembled WGS sequence"/>
</dbReference>
<dbReference type="InterPro" id="IPR014776">
    <property type="entry name" value="4pyrrole_Mease_sub2"/>
</dbReference>
<keyword evidence="3 15" id="KW-0169">Cobalamin biosynthesis</keyword>
<comment type="similarity">
    <text evidence="2 17">Belongs to the precorrin methyltransferase family.</text>
</comment>
<dbReference type="FunFam" id="3.30.160.110:FF:000001">
    <property type="entry name" value="Siroheme synthase"/>
    <property type="match status" value="1"/>
</dbReference>
<evidence type="ECO:0000256" key="13">
    <source>
        <dbReference type="ARBA" id="ARBA00047561"/>
    </source>
</evidence>
<evidence type="ECO:0000259" key="18">
    <source>
        <dbReference type="Pfam" id="PF00590"/>
    </source>
</evidence>
<evidence type="ECO:0000256" key="11">
    <source>
        <dbReference type="ARBA" id="ARBA00023268"/>
    </source>
</evidence>
<feature type="active site" description="Proton acceptor" evidence="15 16">
    <location>
        <position position="250"/>
    </location>
</feature>
<dbReference type="Pfam" id="PF10414">
    <property type="entry name" value="CysG_dimeriser"/>
    <property type="match status" value="1"/>
</dbReference>
<keyword evidence="4 15" id="KW-0489">Methyltransferase</keyword>
<evidence type="ECO:0000256" key="17">
    <source>
        <dbReference type="RuleBase" id="RU003960"/>
    </source>
</evidence>
<accession>A0A395JKX7</accession>
<feature type="binding site" evidence="15">
    <location>
        <position position="227"/>
    </location>
    <ligand>
        <name>S-adenosyl-L-methionine</name>
        <dbReference type="ChEBI" id="CHEBI:59789"/>
    </ligand>
</feature>
<dbReference type="InterPro" id="IPR028281">
    <property type="entry name" value="Sirohaem_synthase_central"/>
</dbReference>
<comment type="similarity">
    <text evidence="15">In the C-terminal section; belongs to the precorrin methyltransferase family.</text>
</comment>
<evidence type="ECO:0000256" key="2">
    <source>
        <dbReference type="ARBA" id="ARBA00005879"/>
    </source>
</evidence>
<comment type="pathway">
    <text evidence="15">Porphyrin-containing compound metabolism; siroheme biosynthesis; siroheme from sirohydrochlorin: step 1/1.</text>
</comment>
<dbReference type="SUPFAM" id="SSF51735">
    <property type="entry name" value="NAD(P)-binding Rossmann-fold domains"/>
    <property type="match status" value="1"/>
</dbReference>
<feature type="domain" description="Siroheme synthase central" evidence="20">
    <location>
        <begin position="123"/>
        <end position="143"/>
    </location>
</feature>
<comment type="catalytic activity">
    <reaction evidence="15">
        <text>uroporphyrinogen III + 2 S-adenosyl-L-methionine = precorrin-2 + 2 S-adenosyl-L-homocysteine + H(+)</text>
        <dbReference type="Rhea" id="RHEA:32459"/>
        <dbReference type="ChEBI" id="CHEBI:15378"/>
        <dbReference type="ChEBI" id="CHEBI:57308"/>
        <dbReference type="ChEBI" id="CHEBI:57856"/>
        <dbReference type="ChEBI" id="CHEBI:58827"/>
        <dbReference type="ChEBI" id="CHEBI:59789"/>
        <dbReference type="EC" id="2.1.1.107"/>
    </reaction>
</comment>
<evidence type="ECO:0000256" key="16">
    <source>
        <dbReference type="PIRSR" id="PIRSR036426-1"/>
    </source>
</evidence>
<dbReference type="PIRSF" id="PIRSF036426">
    <property type="entry name" value="Sirohaem_synth"/>
    <property type="match status" value="1"/>
</dbReference>
<evidence type="ECO:0000256" key="10">
    <source>
        <dbReference type="ARBA" id="ARBA00023244"/>
    </source>
</evidence>
<dbReference type="EMBL" id="QNRT01000003">
    <property type="protein sequence ID" value="RBP49841.1"/>
    <property type="molecule type" value="Genomic_DNA"/>
</dbReference>
<dbReference type="Pfam" id="PF13241">
    <property type="entry name" value="NAD_binding_7"/>
    <property type="match status" value="1"/>
</dbReference>
<dbReference type="Pfam" id="PF14824">
    <property type="entry name" value="Sirohm_synth_M"/>
    <property type="match status" value="1"/>
</dbReference>
<organism evidence="21 22">
    <name type="scientific">Arenicella xantha</name>
    <dbReference type="NCBI Taxonomy" id="644221"/>
    <lineage>
        <taxon>Bacteria</taxon>
        <taxon>Pseudomonadati</taxon>
        <taxon>Pseudomonadota</taxon>
        <taxon>Gammaproteobacteria</taxon>
        <taxon>Arenicellales</taxon>
        <taxon>Arenicellaceae</taxon>
        <taxon>Arenicella</taxon>
    </lineage>
</organism>
<dbReference type="AlphaFoldDB" id="A0A395JKX7"/>
<dbReference type="SUPFAM" id="SSF75615">
    <property type="entry name" value="Siroheme synthase middle domains-like"/>
    <property type="match status" value="1"/>
</dbReference>
<gene>
    <name evidence="15" type="primary">cysG</name>
    <name evidence="21" type="ORF">DFR28_103272</name>
</gene>
<dbReference type="InterPro" id="IPR006366">
    <property type="entry name" value="CobA/CysG_C"/>
</dbReference>
<dbReference type="UniPathway" id="UPA00148">
    <property type="reaction ID" value="UER00211"/>
</dbReference>
<comment type="catalytic activity">
    <reaction evidence="15">
        <text>siroheme + 2 H(+) = sirohydrochlorin + Fe(2+)</text>
        <dbReference type="Rhea" id="RHEA:24360"/>
        <dbReference type="ChEBI" id="CHEBI:15378"/>
        <dbReference type="ChEBI" id="CHEBI:29033"/>
        <dbReference type="ChEBI" id="CHEBI:58351"/>
        <dbReference type="ChEBI" id="CHEBI:60052"/>
        <dbReference type="EC" id="4.99.1.4"/>
    </reaction>
</comment>
<dbReference type="NCBIfam" id="NF004790">
    <property type="entry name" value="PRK06136.1"/>
    <property type="match status" value="1"/>
</dbReference>
<dbReference type="InterPro" id="IPR036291">
    <property type="entry name" value="NAD(P)-bd_dom_sf"/>
</dbReference>
<evidence type="ECO:0000256" key="12">
    <source>
        <dbReference type="ARBA" id="ARBA00025705"/>
    </source>
</evidence>
<feature type="binding site" evidence="15">
    <location>
        <position position="385"/>
    </location>
    <ligand>
        <name>S-adenosyl-L-methionine</name>
        <dbReference type="ChEBI" id="CHEBI:59789"/>
    </ligand>
</feature>
<dbReference type="InterPro" id="IPR035996">
    <property type="entry name" value="4pyrrol_Methylase_sf"/>
</dbReference>
<evidence type="ECO:0000256" key="9">
    <source>
        <dbReference type="ARBA" id="ARBA00023239"/>
    </source>
</evidence>
<sequence>MQNYPIFINLTQQPCLVVGGGPVALRKIRLMRSAGAEITVVAPALCTELTEEFGAEITHLARPFEASDIHGYRLITAATNIPSVNRLVSELAQQANIPVNVVDQPELCSFITPSIVDRSPVLIAISTGGDAPVLARMLRTRLETFIPASYGTLAAAMGRFRDKLKGVVHSERERRRFWERVIQGPIAELFFSGREDQAEAQLEAAIDALNDPKHTSEGEVWLIGAGPGDPDLLTFRALRLMQQADVVLYDRLVSPAILNLTRRDADRIYVGKARSDHAVPQSEINQLLVDLAKQGKSVVRLKGGDPFIFGRGGEEIALLAQSGVPFQIVPGITAASGCATYAGIPLTHRDHSQSCLFVTGHLKNGSVDLNWPLLATPNQTVVVYMGLVGLPIICQQLILHGVSEDMPIALIEQGTTSSQKVYTGTLATMAGIIEGQSVKAPTLIIIGTVVSLRDQLAWFDGGDDASIFAKTTSD</sequence>
<dbReference type="Gene3D" id="3.30.950.10">
    <property type="entry name" value="Methyltransferase, Cobalt-precorrin-4 Transmethylase, Domain 2"/>
    <property type="match status" value="1"/>
</dbReference>
<comment type="caution">
    <text evidence="15">Lacks conserved residue(s) required for the propagation of feature annotation.</text>
</comment>
<dbReference type="EC" id="2.1.1.107" evidence="15"/>
<dbReference type="EC" id="1.3.1.76" evidence="15"/>
<dbReference type="NCBIfam" id="NF007922">
    <property type="entry name" value="PRK10637.1"/>
    <property type="match status" value="1"/>
</dbReference>
<dbReference type="GO" id="GO:0051287">
    <property type="term" value="F:NAD binding"/>
    <property type="evidence" value="ECO:0007669"/>
    <property type="project" value="InterPro"/>
</dbReference>
<dbReference type="GO" id="GO:0051266">
    <property type="term" value="F:sirohydrochlorin ferrochelatase activity"/>
    <property type="evidence" value="ECO:0007669"/>
    <property type="project" value="UniProtKB-EC"/>
</dbReference>
<keyword evidence="11 15" id="KW-0511">Multifunctional enzyme</keyword>
<feature type="binding site" evidence="15">
    <location>
        <begin position="43"/>
        <end position="44"/>
    </location>
    <ligand>
        <name>NAD(+)</name>
        <dbReference type="ChEBI" id="CHEBI:57540"/>
    </ligand>
</feature>
<dbReference type="OrthoDB" id="9815856at2"/>
<comment type="pathway">
    <text evidence="15">Cofactor biosynthesis; adenosylcobalamin biosynthesis; sirohydrochlorin from precorrin-2: step 1/1.</text>
</comment>
<keyword evidence="22" id="KW-1185">Reference proteome</keyword>
<name>A0A395JKX7_9GAMM</name>
<dbReference type="RefSeq" id="WP_113954834.1">
    <property type="nucleotide sequence ID" value="NZ_QNRT01000003.1"/>
</dbReference>
<dbReference type="InterPro" id="IPR037115">
    <property type="entry name" value="Sirohaem_synt_dimer_dom_sf"/>
</dbReference>
<keyword evidence="10 15" id="KW-0627">Porphyrin biosynthesis</keyword>
<dbReference type="EC" id="4.99.1.4" evidence="15"/>
<feature type="binding site" evidence="15">
    <location>
        <begin position="22"/>
        <end position="23"/>
    </location>
    <ligand>
        <name>NAD(+)</name>
        <dbReference type="ChEBI" id="CHEBI:57540"/>
    </ligand>
</feature>
<comment type="caution">
    <text evidence="21">The sequence shown here is derived from an EMBL/GenBank/DDBJ whole genome shotgun (WGS) entry which is preliminary data.</text>
</comment>
<dbReference type="GO" id="GO:0043115">
    <property type="term" value="F:precorrin-2 dehydrogenase activity"/>
    <property type="evidence" value="ECO:0007669"/>
    <property type="project" value="UniProtKB-UniRule"/>
</dbReference>
<reference evidence="21 22" key="1">
    <citation type="submission" date="2018-06" db="EMBL/GenBank/DDBJ databases">
        <title>Genomic Encyclopedia of Type Strains, Phase IV (KMG-IV): sequencing the most valuable type-strain genomes for metagenomic binning, comparative biology and taxonomic classification.</title>
        <authorList>
            <person name="Goeker M."/>
        </authorList>
    </citation>
    <scope>NUCLEOTIDE SEQUENCE [LARGE SCALE GENOMIC DNA]</scope>
    <source>
        <strain evidence="21 22">DSM 24032</strain>
    </source>
</reference>
<proteinExistence type="inferred from homology"/>
<dbReference type="GO" id="GO:0032259">
    <property type="term" value="P:methylation"/>
    <property type="evidence" value="ECO:0007669"/>
    <property type="project" value="UniProtKB-KW"/>
</dbReference>
<protein>
    <recommendedName>
        <fullName evidence="15">Siroheme synthase</fullName>
    </recommendedName>
    <domain>
        <recommendedName>
            <fullName evidence="15">Uroporphyrinogen-III C-methyltransferase</fullName>
            <shortName evidence="15">Urogen III methylase</shortName>
            <ecNumber evidence="15">2.1.1.107</ecNumber>
        </recommendedName>
        <alternativeName>
            <fullName evidence="15">SUMT</fullName>
        </alternativeName>
        <alternativeName>
            <fullName evidence="15">Uroporphyrinogen III methylase</fullName>
            <shortName evidence="15">UROM</shortName>
        </alternativeName>
    </domain>
    <domain>
        <recommendedName>
            <fullName evidence="15">Precorrin-2 dehydrogenase</fullName>
            <ecNumber evidence="15">1.3.1.76</ecNumber>
        </recommendedName>
    </domain>
    <domain>
        <recommendedName>
            <fullName evidence="15">Sirohydrochlorin ferrochelatase</fullName>
            <ecNumber evidence="15">4.99.1.4</ecNumber>
        </recommendedName>
    </domain>
</protein>
<dbReference type="GO" id="GO:0009236">
    <property type="term" value="P:cobalamin biosynthetic process"/>
    <property type="evidence" value="ECO:0007669"/>
    <property type="project" value="UniProtKB-UniRule"/>
</dbReference>
<evidence type="ECO:0000256" key="1">
    <source>
        <dbReference type="ARBA" id="ARBA00005010"/>
    </source>
</evidence>
<keyword evidence="7 15" id="KW-0560">Oxidoreductase</keyword>
<comment type="pathway">
    <text evidence="1 15">Porphyrin-containing compound metabolism; siroheme biosynthesis; sirohydrochlorin from precorrin-2: step 1/1.</text>
</comment>
<dbReference type="Gene3D" id="3.30.160.110">
    <property type="entry name" value="Siroheme synthase, domain 2"/>
    <property type="match status" value="1"/>
</dbReference>
<keyword evidence="5 15" id="KW-0808">Transferase</keyword>
<feature type="domain" description="Sirohaem synthase dimerisation" evidence="19">
    <location>
        <begin position="149"/>
        <end position="206"/>
    </location>
</feature>